<evidence type="ECO:0000256" key="1">
    <source>
        <dbReference type="SAM" id="SignalP"/>
    </source>
</evidence>
<dbReference type="PANTHER" id="PTHR38390:SF2">
    <property type="entry name" value="OS01G0103900 PROTEIN"/>
    <property type="match status" value="1"/>
</dbReference>
<dbReference type="Proteomes" id="UP001279734">
    <property type="component" value="Unassembled WGS sequence"/>
</dbReference>
<reference evidence="2" key="1">
    <citation type="submission" date="2023-05" db="EMBL/GenBank/DDBJ databases">
        <title>Nepenthes gracilis genome sequencing.</title>
        <authorList>
            <person name="Fukushima K."/>
        </authorList>
    </citation>
    <scope>NUCLEOTIDE SEQUENCE</scope>
    <source>
        <strain evidence="2">SING2019-196</strain>
    </source>
</reference>
<evidence type="ECO:0000313" key="3">
    <source>
        <dbReference type="Proteomes" id="UP001279734"/>
    </source>
</evidence>
<dbReference type="EMBL" id="BSYO01000040">
    <property type="protein sequence ID" value="GMH31509.1"/>
    <property type="molecule type" value="Genomic_DNA"/>
</dbReference>
<name>A0AAD3TLR3_NEPGR</name>
<keyword evidence="3" id="KW-1185">Reference proteome</keyword>
<evidence type="ECO:0000313" key="2">
    <source>
        <dbReference type="EMBL" id="GMH31509.1"/>
    </source>
</evidence>
<proteinExistence type="predicted"/>
<keyword evidence="1" id="KW-0732">Signal</keyword>
<feature type="chain" id="PRO_5041965371" evidence="1">
    <location>
        <begin position="19"/>
        <end position="602"/>
    </location>
</feature>
<feature type="signal peptide" evidence="1">
    <location>
        <begin position="1"/>
        <end position="18"/>
    </location>
</feature>
<organism evidence="2 3">
    <name type="scientific">Nepenthes gracilis</name>
    <name type="common">Slender pitcher plant</name>
    <dbReference type="NCBI Taxonomy" id="150966"/>
    <lineage>
        <taxon>Eukaryota</taxon>
        <taxon>Viridiplantae</taxon>
        <taxon>Streptophyta</taxon>
        <taxon>Embryophyta</taxon>
        <taxon>Tracheophyta</taxon>
        <taxon>Spermatophyta</taxon>
        <taxon>Magnoliopsida</taxon>
        <taxon>eudicotyledons</taxon>
        <taxon>Gunneridae</taxon>
        <taxon>Pentapetalae</taxon>
        <taxon>Caryophyllales</taxon>
        <taxon>Nepenthaceae</taxon>
        <taxon>Nepenthes</taxon>
    </lineage>
</organism>
<sequence>MLMSFVLDLRSLLPQLLGDVQQCLLQVANLYAVSAIAKKRRNSDFLLEDRIGLFYLQRIPVSSSVELKIAYSPRRRSFSLGDFHHAISNLPTDSYSPQLEDSGPVLFHDLDFSHILSEEVLCSSTHMDTKKKVILISSCLVGNMDSATRKILLDAANTNVYVEFVFFEQMSVQLSDVPENVRKFEGDVCDIQNCSFHACLPDAQVFLGLVNRWLQELKDDIDKEMQARIIFQRNILGSINQILCDLCITVNQIINEFSPCEVVEQTILHLPSLMSWPKLQEVCSPIDLNIVERTNLASLCEGVMIGIPHIVIPSACHGTDAVSEEIEKFQLNNQLFQGLCQSLYSLDQGLVCRSSCNIETMRETGFYHYYILQPSNSRWMILRRLAGAEDILPLPDVNLCDASTLGEIACSIKESLQEVKLRNYNPLQHGGGFHQKLNSLVKESLQSRLVPTNCISTASNSRSNVPSLRSDLPIDLEVVAEKSLPSDDSRGEDKDAACFTREWEQLIIDKTSIIYSPASASNSWMEKSEISPPTTDRPSDVRTWRILERLEAPRRSLTQETTLGERVECLQAHLPCALAVSYALMHHHPPQREPAPCPSSGS</sequence>
<comment type="caution">
    <text evidence="2">The sequence shown here is derived from an EMBL/GenBank/DDBJ whole genome shotgun (WGS) entry which is preliminary data.</text>
</comment>
<gene>
    <name evidence="2" type="ORF">Nepgr_033352</name>
</gene>
<protein>
    <submittedName>
        <fullName evidence="2">Uncharacterized protein</fullName>
    </submittedName>
</protein>
<dbReference type="PANTHER" id="PTHR38390">
    <property type="entry name" value="OS01G0103900 PROTEIN"/>
    <property type="match status" value="1"/>
</dbReference>
<accession>A0AAD3TLR3</accession>
<dbReference type="AlphaFoldDB" id="A0AAD3TLR3"/>